<dbReference type="Pfam" id="PF02384">
    <property type="entry name" value="N6_Mtase"/>
    <property type="match status" value="1"/>
</dbReference>
<dbReference type="GO" id="GO:0008170">
    <property type="term" value="F:N-methyltransferase activity"/>
    <property type="evidence" value="ECO:0007669"/>
    <property type="project" value="InterPro"/>
</dbReference>
<reference evidence="10 11" key="1">
    <citation type="submission" date="2019-06" db="EMBL/GenBank/DDBJ databases">
        <title>Complete genome sequence of Helicobacter suis SNTW101c.</title>
        <authorList>
            <person name="Rimbara E."/>
            <person name="Suzuki M."/>
            <person name="Matsui H."/>
            <person name="Nakamura M."/>
            <person name="Mori S."/>
            <person name="Shibayama K."/>
        </authorList>
    </citation>
    <scope>NUCLEOTIDE SEQUENCE [LARGE SCALE GENOMIC DNA]</scope>
    <source>
        <strain evidence="10 11">SNTW101c</strain>
    </source>
</reference>
<evidence type="ECO:0000256" key="3">
    <source>
        <dbReference type="ARBA" id="ARBA00022603"/>
    </source>
</evidence>
<protein>
    <recommendedName>
        <fullName evidence="2">site-specific DNA-methyltransferase (adenine-specific)</fullName>
        <ecNumber evidence="2">2.1.1.72</ecNumber>
    </recommendedName>
</protein>
<name>A0A6J4CXX6_9HELI</name>
<evidence type="ECO:0000313" key="11">
    <source>
        <dbReference type="Proteomes" id="UP000317935"/>
    </source>
</evidence>
<keyword evidence="3" id="KW-0489">Methyltransferase</keyword>
<dbReference type="Gene3D" id="3.40.50.150">
    <property type="entry name" value="Vaccinia Virus protein VP39"/>
    <property type="match status" value="1"/>
</dbReference>
<dbReference type="PANTHER" id="PTHR42933:SF1">
    <property type="entry name" value="SITE-SPECIFIC DNA-METHYLTRANSFERASE (ADENINE-SPECIFIC)"/>
    <property type="match status" value="1"/>
</dbReference>
<dbReference type="GO" id="GO:0009007">
    <property type="term" value="F:site-specific DNA-methyltransferase (adenine-specific) activity"/>
    <property type="evidence" value="ECO:0007669"/>
    <property type="project" value="UniProtKB-EC"/>
</dbReference>
<dbReference type="GO" id="GO:0009307">
    <property type="term" value="P:DNA restriction-modification system"/>
    <property type="evidence" value="ECO:0007669"/>
    <property type="project" value="UniProtKB-KW"/>
</dbReference>
<keyword evidence="12" id="KW-1185">Reference proteome</keyword>
<evidence type="ECO:0000313" key="9">
    <source>
        <dbReference type="EMBL" id="BCD46148.1"/>
    </source>
</evidence>
<evidence type="ECO:0000256" key="6">
    <source>
        <dbReference type="ARBA" id="ARBA00022747"/>
    </source>
</evidence>
<dbReference type="InterPro" id="IPR003356">
    <property type="entry name" value="DNA_methylase_A-5"/>
</dbReference>
<dbReference type="EMBL" id="AP023036">
    <property type="protein sequence ID" value="BCD46148.1"/>
    <property type="molecule type" value="Genomic_DNA"/>
</dbReference>
<gene>
    <name evidence="9" type="ORF">NHP190020_11870</name>
    <name evidence="10" type="ORF">SNTW_09840</name>
</gene>
<keyword evidence="4" id="KW-0808">Transferase</keyword>
<dbReference type="Proteomes" id="UP000317935">
    <property type="component" value="Chromosome"/>
</dbReference>
<evidence type="ECO:0000256" key="1">
    <source>
        <dbReference type="ARBA" id="ARBA00006594"/>
    </source>
</evidence>
<evidence type="ECO:0000313" key="10">
    <source>
        <dbReference type="EMBL" id="BCD70339.1"/>
    </source>
</evidence>
<dbReference type="EC" id="2.1.1.72" evidence="2"/>
<comment type="similarity">
    <text evidence="1">Belongs to the N(4)/N(6)-methyltransferase family.</text>
</comment>
<keyword evidence="6" id="KW-0680">Restriction system</keyword>
<organism evidence="10 11">
    <name type="scientific">Helicobacter suis</name>
    <dbReference type="NCBI Taxonomy" id="104628"/>
    <lineage>
        <taxon>Bacteria</taxon>
        <taxon>Pseudomonadati</taxon>
        <taxon>Campylobacterota</taxon>
        <taxon>Epsilonproteobacteria</taxon>
        <taxon>Campylobacterales</taxon>
        <taxon>Helicobacteraceae</taxon>
        <taxon>Helicobacter</taxon>
    </lineage>
</organism>
<dbReference type="AlphaFoldDB" id="A0A6J4CXX6"/>
<dbReference type="EMBL" id="AP019774">
    <property type="protein sequence ID" value="BCD70339.1"/>
    <property type="molecule type" value="Genomic_DNA"/>
</dbReference>
<comment type="catalytic activity">
    <reaction evidence="7">
        <text>a 2'-deoxyadenosine in DNA + S-adenosyl-L-methionine = an N(6)-methyl-2'-deoxyadenosine in DNA + S-adenosyl-L-homocysteine + H(+)</text>
        <dbReference type="Rhea" id="RHEA:15197"/>
        <dbReference type="Rhea" id="RHEA-COMP:12418"/>
        <dbReference type="Rhea" id="RHEA-COMP:12419"/>
        <dbReference type="ChEBI" id="CHEBI:15378"/>
        <dbReference type="ChEBI" id="CHEBI:57856"/>
        <dbReference type="ChEBI" id="CHEBI:59789"/>
        <dbReference type="ChEBI" id="CHEBI:90615"/>
        <dbReference type="ChEBI" id="CHEBI:90616"/>
        <dbReference type="EC" id="2.1.1.72"/>
    </reaction>
</comment>
<dbReference type="InterPro" id="IPR029063">
    <property type="entry name" value="SAM-dependent_MTases_sf"/>
</dbReference>
<evidence type="ECO:0000256" key="2">
    <source>
        <dbReference type="ARBA" id="ARBA00011900"/>
    </source>
</evidence>
<evidence type="ECO:0000256" key="7">
    <source>
        <dbReference type="ARBA" id="ARBA00047942"/>
    </source>
</evidence>
<dbReference type="NCBIfam" id="TIGR00497">
    <property type="entry name" value="hsdM"/>
    <property type="match status" value="1"/>
</dbReference>
<keyword evidence="5" id="KW-0949">S-adenosyl-L-methionine</keyword>
<dbReference type="SUPFAM" id="SSF53335">
    <property type="entry name" value="S-adenosyl-L-methionine-dependent methyltransferases"/>
    <property type="match status" value="1"/>
</dbReference>
<proteinExistence type="inferred from homology"/>
<dbReference type="PANTHER" id="PTHR42933">
    <property type="entry name" value="SLR6095 PROTEIN"/>
    <property type="match status" value="1"/>
</dbReference>
<evidence type="ECO:0000256" key="4">
    <source>
        <dbReference type="ARBA" id="ARBA00022679"/>
    </source>
</evidence>
<evidence type="ECO:0000313" key="12">
    <source>
        <dbReference type="Proteomes" id="UP000509742"/>
    </source>
</evidence>
<dbReference type="Proteomes" id="UP000509742">
    <property type="component" value="Chromosome"/>
</dbReference>
<dbReference type="InterPro" id="IPR004546">
    <property type="entry name" value="Restrct_endonuc_T1M"/>
</dbReference>
<dbReference type="InterPro" id="IPR051537">
    <property type="entry name" value="DNA_Adenine_Mtase"/>
</dbReference>
<evidence type="ECO:0000259" key="8">
    <source>
        <dbReference type="Pfam" id="PF02384"/>
    </source>
</evidence>
<dbReference type="GO" id="GO:0003677">
    <property type="term" value="F:DNA binding"/>
    <property type="evidence" value="ECO:0007669"/>
    <property type="project" value="InterPro"/>
</dbReference>
<sequence>MSNPPYSKSWIGKDDPLLINDTRFSPASVLAPKSKADLAFTLHMLSWLSNKGTAAIVQYPGVLDRGGAEAKIRSYLVDRNFIDAIIALPSDLFFGTNIATAIVVLKKSRGDDKVLFIDAKEEYTREGIKNKLGKSHIEKIVKVYENREQIAHFSTLASIEQIKENGYNLSAERYVLAKENTEKIDIKALNTEIANIVARQTQLREGLEALLGQLG</sequence>
<accession>A0A6J4CXX6</accession>
<reference evidence="9 12" key="2">
    <citation type="submission" date="2020-04" db="EMBL/GenBank/DDBJ databases">
        <title>Genomic analysis of gastric non-Helicobacter pylori Helicobacters isolated in Japan.</title>
        <authorList>
            <person name="Suzuki M."/>
            <person name="Rimbara E."/>
        </authorList>
    </citation>
    <scope>NUCLEOTIDE SEQUENCE [LARGE SCALE GENOMIC DNA]</scope>
    <source>
        <strain evidence="9 12">NHP19-0020</strain>
    </source>
</reference>
<evidence type="ECO:0000256" key="5">
    <source>
        <dbReference type="ARBA" id="ARBA00022691"/>
    </source>
</evidence>
<dbReference type="GO" id="GO:0032259">
    <property type="term" value="P:methylation"/>
    <property type="evidence" value="ECO:0007669"/>
    <property type="project" value="UniProtKB-KW"/>
</dbReference>
<feature type="domain" description="DNA methylase adenine-specific" evidence="8">
    <location>
        <begin position="1"/>
        <end position="182"/>
    </location>
</feature>